<reference evidence="3 4" key="1">
    <citation type="journal article" date="2018" name="Nat. Ecol. Evol.">
        <title>Genomic signatures of mitonuclear coevolution across populations of Tigriopus californicus.</title>
        <authorList>
            <person name="Barreto F.S."/>
            <person name="Watson E.T."/>
            <person name="Lima T.G."/>
            <person name="Willett C.S."/>
            <person name="Edmands S."/>
            <person name="Li W."/>
            <person name="Burton R.S."/>
        </authorList>
    </citation>
    <scope>NUCLEOTIDE SEQUENCE [LARGE SCALE GENOMIC DNA]</scope>
    <source>
        <strain evidence="3 4">San Diego</strain>
    </source>
</reference>
<organism evidence="3 4">
    <name type="scientific">Tigriopus californicus</name>
    <name type="common">Marine copepod</name>
    <dbReference type="NCBI Taxonomy" id="6832"/>
    <lineage>
        <taxon>Eukaryota</taxon>
        <taxon>Metazoa</taxon>
        <taxon>Ecdysozoa</taxon>
        <taxon>Arthropoda</taxon>
        <taxon>Crustacea</taxon>
        <taxon>Multicrustacea</taxon>
        <taxon>Hexanauplia</taxon>
        <taxon>Copepoda</taxon>
        <taxon>Harpacticoida</taxon>
        <taxon>Harpacticidae</taxon>
        <taxon>Tigriopus</taxon>
    </lineage>
</organism>
<dbReference type="AlphaFoldDB" id="A0A553P8B9"/>
<proteinExistence type="predicted"/>
<feature type="chain" id="PRO_5021993321" evidence="2">
    <location>
        <begin position="31"/>
        <end position="134"/>
    </location>
</feature>
<evidence type="ECO:0000256" key="2">
    <source>
        <dbReference type="SAM" id="SignalP"/>
    </source>
</evidence>
<dbReference type="EMBL" id="VCGU01000007">
    <property type="protein sequence ID" value="TRY73933.1"/>
    <property type="molecule type" value="Genomic_DNA"/>
</dbReference>
<keyword evidence="1" id="KW-1133">Transmembrane helix</keyword>
<keyword evidence="1" id="KW-0472">Membrane</keyword>
<dbReference type="Proteomes" id="UP000318571">
    <property type="component" value="Chromosome 3"/>
</dbReference>
<keyword evidence="4" id="KW-1185">Reference proteome</keyword>
<name>A0A553P8B9_TIGCA</name>
<feature type="transmembrane region" description="Helical" evidence="1">
    <location>
        <begin position="62"/>
        <end position="81"/>
    </location>
</feature>
<protein>
    <submittedName>
        <fullName evidence="3">Uncharacterized protein</fullName>
    </submittedName>
</protein>
<sequence length="134" mass="14594">MIQLEFVCRMRWMVFLLTSSVLACFTLTVADQYYTPTYSDPYTPQYALRRQGFDLFGDGGSLGIIGVGAIAGIIAGGVAVGQAANARTTIQNDINTSRQGQHTSDVSRDSDKHFNDCSSRCHTNNVEANAVCNF</sequence>
<keyword evidence="1" id="KW-0812">Transmembrane</keyword>
<evidence type="ECO:0000256" key="1">
    <source>
        <dbReference type="SAM" id="Phobius"/>
    </source>
</evidence>
<keyword evidence="2" id="KW-0732">Signal</keyword>
<gene>
    <name evidence="3" type="ORF">TCAL_15756</name>
</gene>
<accession>A0A553P8B9</accession>
<evidence type="ECO:0000313" key="3">
    <source>
        <dbReference type="EMBL" id="TRY73933.1"/>
    </source>
</evidence>
<comment type="caution">
    <text evidence="3">The sequence shown here is derived from an EMBL/GenBank/DDBJ whole genome shotgun (WGS) entry which is preliminary data.</text>
</comment>
<feature type="signal peptide" evidence="2">
    <location>
        <begin position="1"/>
        <end position="30"/>
    </location>
</feature>
<evidence type="ECO:0000313" key="4">
    <source>
        <dbReference type="Proteomes" id="UP000318571"/>
    </source>
</evidence>